<feature type="transmembrane region" description="Helical" evidence="1">
    <location>
        <begin position="12"/>
        <end position="34"/>
    </location>
</feature>
<name>A0A6S6PBI9_9MYCO</name>
<reference evidence="2 3" key="1">
    <citation type="submission" date="2020-07" db="EMBL/GenBank/DDBJ databases">
        <title>Complete genome sequence of Mycolicibacterium litorale like strain isolated from cardiac implantable electronic device infection.</title>
        <authorList>
            <person name="Fukano H."/>
            <person name="Miyama H."/>
            <person name="Hoshino Y."/>
        </authorList>
    </citation>
    <scope>NUCLEOTIDE SEQUENCE [LARGE SCALE GENOMIC DNA]</scope>
    <source>
        <strain evidence="2 3">NIIDNTM18</strain>
    </source>
</reference>
<evidence type="ECO:0000256" key="1">
    <source>
        <dbReference type="SAM" id="Phobius"/>
    </source>
</evidence>
<proteinExistence type="predicted"/>
<accession>A0A6S6PBI9</accession>
<keyword evidence="1" id="KW-1133">Transmembrane helix</keyword>
<gene>
    <name evidence="2" type="ORF">NIIDNTM18_42650</name>
</gene>
<dbReference type="Proteomes" id="UP000515734">
    <property type="component" value="Chromosome"/>
</dbReference>
<keyword evidence="1" id="KW-0812">Transmembrane</keyword>
<evidence type="ECO:0000313" key="3">
    <source>
        <dbReference type="Proteomes" id="UP000515734"/>
    </source>
</evidence>
<dbReference type="AlphaFoldDB" id="A0A6S6PBI9"/>
<organism evidence="2 3">
    <name type="scientific">Mycolicibacterium litorale</name>
    <dbReference type="NCBI Taxonomy" id="758802"/>
    <lineage>
        <taxon>Bacteria</taxon>
        <taxon>Bacillati</taxon>
        <taxon>Actinomycetota</taxon>
        <taxon>Actinomycetes</taxon>
        <taxon>Mycobacteriales</taxon>
        <taxon>Mycobacteriaceae</taxon>
        <taxon>Mycolicibacterium</taxon>
    </lineage>
</organism>
<dbReference type="EMBL" id="AP023287">
    <property type="protein sequence ID" value="BCI54987.1"/>
    <property type="molecule type" value="Genomic_DNA"/>
</dbReference>
<evidence type="ECO:0000313" key="2">
    <source>
        <dbReference type="EMBL" id="BCI54987.1"/>
    </source>
</evidence>
<protein>
    <submittedName>
        <fullName evidence="2">Uncharacterized protein</fullName>
    </submittedName>
</protein>
<feature type="transmembrane region" description="Helical" evidence="1">
    <location>
        <begin position="46"/>
        <end position="67"/>
    </location>
</feature>
<sequence length="76" mass="8659">MSIVSDSDKWAFAYVWIGFWLCVPGLIATGWPLWRVARYVTRSDNLRAALKWLALAATSAVGLWMFWRGIELRVAA</sequence>
<keyword evidence="1" id="KW-0472">Membrane</keyword>